<dbReference type="Pfam" id="PF01047">
    <property type="entry name" value="MarR"/>
    <property type="match status" value="1"/>
</dbReference>
<protein>
    <submittedName>
        <fullName evidence="2">MarR family transcriptional regulator</fullName>
    </submittedName>
</protein>
<comment type="caution">
    <text evidence="2">The sequence shown here is derived from an EMBL/GenBank/DDBJ whole genome shotgun (WGS) entry which is preliminary data.</text>
</comment>
<feature type="domain" description="HTH marR-type" evidence="1">
    <location>
        <begin position="12"/>
        <end position="67"/>
    </location>
</feature>
<reference evidence="3" key="1">
    <citation type="submission" date="2018-09" db="EMBL/GenBank/DDBJ databases">
        <authorList>
            <person name="Zhu H."/>
        </authorList>
    </citation>
    <scope>NUCLEOTIDE SEQUENCE [LARGE SCALE GENOMIC DNA]</scope>
    <source>
        <strain evidence="3">K1R23-30</strain>
    </source>
</reference>
<dbReference type="AlphaFoldDB" id="A0A3A3FVY9"/>
<dbReference type="InterPro" id="IPR000835">
    <property type="entry name" value="HTH_MarR-typ"/>
</dbReference>
<organism evidence="2 3">
    <name type="scientific">Noviherbaspirillum saxi</name>
    <dbReference type="NCBI Taxonomy" id="2320863"/>
    <lineage>
        <taxon>Bacteria</taxon>
        <taxon>Pseudomonadati</taxon>
        <taxon>Pseudomonadota</taxon>
        <taxon>Betaproteobacteria</taxon>
        <taxon>Burkholderiales</taxon>
        <taxon>Oxalobacteraceae</taxon>
        <taxon>Noviherbaspirillum</taxon>
    </lineage>
</organism>
<evidence type="ECO:0000313" key="2">
    <source>
        <dbReference type="EMBL" id="RJF98311.1"/>
    </source>
</evidence>
<dbReference type="RefSeq" id="WP_119768267.1">
    <property type="nucleotide sequence ID" value="NZ_QYUO01000001.1"/>
</dbReference>
<evidence type="ECO:0000313" key="3">
    <source>
        <dbReference type="Proteomes" id="UP000265955"/>
    </source>
</evidence>
<dbReference type="GO" id="GO:0003700">
    <property type="term" value="F:DNA-binding transcription factor activity"/>
    <property type="evidence" value="ECO:0007669"/>
    <property type="project" value="InterPro"/>
</dbReference>
<evidence type="ECO:0000259" key="1">
    <source>
        <dbReference type="Pfam" id="PF01047"/>
    </source>
</evidence>
<dbReference type="Gene3D" id="1.10.10.10">
    <property type="entry name" value="Winged helix-like DNA-binding domain superfamily/Winged helix DNA-binding domain"/>
    <property type="match status" value="1"/>
</dbReference>
<sequence length="88" mass="10030">MTKDRRLAEFDITHAQVAIFMKLLYGKSNAASDLARELATDTGAWTRSFDRLEDKGFIECARSTVDRPMIDVALTEKEHRRPDDSGNR</sequence>
<proteinExistence type="predicted"/>
<gene>
    <name evidence="2" type="ORF">D3871_07130</name>
</gene>
<name>A0A3A3FVY9_9BURK</name>
<dbReference type="OrthoDB" id="6195716at2"/>
<keyword evidence="3" id="KW-1185">Reference proteome</keyword>
<dbReference type="SUPFAM" id="SSF46785">
    <property type="entry name" value="Winged helix' DNA-binding domain"/>
    <property type="match status" value="1"/>
</dbReference>
<dbReference type="InterPro" id="IPR036388">
    <property type="entry name" value="WH-like_DNA-bd_sf"/>
</dbReference>
<dbReference type="InterPro" id="IPR036390">
    <property type="entry name" value="WH_DNA-bd_sf"/>
</dbReference>
<dbReference type="EMBL" id="QYUO01000001">
    <property type="protein sequence ID" value="RJF98311.1"/>
    <property type="molecule type" value="Genomic_DNA"/>
</dbReference>
<accession>A0A3A3FVY9</accession>
<dbReference type="Proteomes" id="UP000265955">
    <property type="component" value="Unassembled WGS sequence"/>
</dbReference>